<organism evidence="1">
    <name type="scientific">Salmonella typhimurium</name>
    <dbReference type="NCBI Taxonomy" id="90371"/>
    <lineage>
        <taxon>Bacteria</taxon>
        <taxon>Pseudomonadati</taxon>
        <taxon>Pseudomonadota</taxon>
        <taxon>Gammaproteobacteria</taxon>
        <taxon>Enterobacterales</taxon>
        <taxon>Enterobacteriaceae</taxon>
        <taxon>Salmonella</taxon>
    </lineage>
</organism>
<sequence length="84" mass="9172">MGGVAENHERVLLWGAVFDGVACHIPWFYRGDEEPLPLADPQQQILAAALLRHDEMSDGHDGVYQTCQLSLKKESPGSGQLTGL</sequence>
<evidence type="ECO:0000313" key="1">
    <source>
        <dbReference type="EMBL" id="HAC6618602.1"/>
    </source>
</evidence>
<gene>
    <name evidence="1" type="ORF">G0C34_19850</name>
    <name evidence="2" type="ORF">GNC95_004168</name>
</gene>
<dbReference type="RefSeq" id="WP_202837859.1">
    <property type="nucleotide sequence ID" value="NZ_JAETZK010000002.1"/>
</dbReference>
<accession>A0A702A7B5</accession>
<dbReference type="AlphaFoldDB" id="A0A702A7B5"/>
<reference evidence="1" key="2">
    <citation type="submission" date="2018-07" db="EMBL/GenBank/DDBJ databases">
        <authorList>
            <consortium name="NCBI Pathogen Detection Project"/>
        </authorList>
    </citation>
    <scope>NUCLEOTIDE SEQUENCE</scope>
    <source>
        <strain evidence="1">IVB 5560</strain>
    </source>
</reference>
<name>A0A702A7B5_SALTM</name>
<protein>
    <submittedName>
        <fullName evidence="1">Uncharacterized protein</fullName>
    </submittedName>
</protein>
<evidence type="ECO:0000313" key="2">
    <source>
        <dbReference type="EMBL" id="HAE6937826.1"/>
    </source>
</evidence>
<comment type="caution">
    <text evidence="1">The sequence shown here is derived from an EMBL/GenBank/DDBJ whole genome shotgun (WGS) entry which is preliminary data.</text>
</comment>
<proteinExistence type="predicted"/>
<reference evidence="1" key="1">
    <citation type="journal article" date="2018" name="Genome Biol.">
        <title>SKESA: strategic k-mer extension for scrupulous assemblies.</title>
        <authorList>
            <person name="Souvorov A."/>
            <person name="Agarwala R."/>
            <person name="Lipman D.J."/>
        </authorList>
    </citation>
    <scope>NUCLEOTIDE SEQUENCE</scope>
    <source>
        <strain evidence="1">IVB 5560</strain>
    </source>
</reference>
<dbReference type="EMBL" id="DAAMGX010000015">
    <property type="protein sequence ID" value="HAC6618602.1"/>
    <property type="molecule type" value="Genomic_DNA"/>
</dbReference>
<dbReference type="EMBL" id="DAASTF010000024">
    <property type="protein sequence ID" value="HAE6937826.1"/>
    <property type="molecule type" value="Genomic_DNA"/>
</dbReference>